<dbReference type="AlphaFoldDB" id="A0A2S7YN13"/>
<comment type="caution">
    <text evidence="2">The sequence shown here is derived from an EMBL/GenBank/DDBJ whole genome shotgun (WGS) entry which is preliminary data.</text>
</comment>
<feature type="compositionally biased region" description="Polar residues" evidence="1">
    <location>
        <begin position="1"/>
        <end position="15"/>
    </location>
</feature>
<dbReference type="EMBL" id="JRHA01000007">
    <property type="protein sequence ID" value="PQK17413.1"/>
    <property type="molecule type" value="Genomic_DNA"/>
</dbReference>
<dbReference type="Proteomes" id="UP000237441">
    <property type="component" value="Unassembled WGS sequence"/>
</dbReference>
<gene>
    <name evidence="2" type="ORF">BB8028_0007g06080</name>
</gene>
<accession>A0A2S7YN13</accession>
<reference evidence="2 3" key="1">
    <citation type="submission" date="2016-07" db="EMBL/GenBank/DDBJ databases">
        <title>Comparative genomics of the entomopathogenic fungus Beauveria bassiana.</title>
        <authorList>
            <person name="Valero Jimenez C.A."/>
            <person name="Zwaan B.J."/>
            <person name="Van Kan J.A."/>
            <person name="Takken W."/>
            <person name="Debets A.J."/>
            <person name="Schoustra S.E."/>
            <person name="Koenraadt C.J."/>
        </authorList>
    </citation>
    <scope>NUCLEOTIDE SEQUENCE [LARGE SCALE GENOMIC DNA]</scope>
    <source>
        <strain evidence="2 3">ARSEF 8028</strain>
    </source>
</reference>
<sequence length="118" mass="13134">MNNETSLHQSITNFPLPSKKKGRVGGLHRLIGDWIRRGGERVVSGLPDRADGWAAQQRRKSSLKRRTGASPSSSQILVRQAMMPPGEATCRQVRDRGISRNYHLDYLLGPEERGVESG</sequence>
<feature type="compositionally biased region" description="Basic residues" evidence="1">
    <location>
        <begin position="57"/>
        <end position="67"/>
    </location>
</feature>
<proteinExistence type="predicted"/>
<evidence type="ECO:0000256" key="1">
    <source>
        <dbReference type="SAM" id="MobiDB-lite"/>
    </source>
</evidence>
<evidence type="ECO:0000313" key="2">
    <source>
        <dbReference type="EMBL" id="PQK17413.1"/>
    </source>
</evidence>
<feature type="region of interest" description="Disordered" evidence="1">
    <location>
        <begin position="45"/>
        <end position="75"/>
    </location>
</feature>
<evidence type="ECO:0000313" key="3">
    <source>
        <dbReference type="Proteomes" id="UP000237441"/>
    </source>
</evidence>
<protein>
    <submittedName>
        <fullName evidence="2">Uncharacterized protein</fullName>
    </submittedName>
</protein>
<feature type="region of interest" description="Disordered" evidence="1">
    <location>
        <begin position="1"/>
        <end position="23"/>
    </location>
</feature>
<organism evidence="2 3">
    <name type="scientific">Beauveria bassiana</name>
    <name type="common">White muscardine disease fungus</name>
    <name type="synonym">Tritirachium shiotae</name>
    <dbReference type="NCBI Taxonomy" id="176275"/>
    <lineage>
        <taxon>Eukaryota</taxon>
        <taxon>Fungi</taxon>
        <taxon>Dikarya</taxon>
        <taxon>Ascomycota</taxon>
        <taxon>Pezizomycotina</taxon>
        <taxon>Sordariomycetes</taxon>
        <taxon>Hypocreomycetidae</taxon>
        <taxon>Hypocreales</taxon>
        <taxon>Cordycipitaceae</taxon>
        <taxon>Beauveria</taxon>
    </lineage>
</organism>
<name>A0A2S7YN13_BEABA</name>